<keyword evidence="6" id="KW-0479">Metal-binding</keyword>
<name>A0A7C0VCT2_UNCW3</name>
<evidence type="ECO:0000256" key="3">
    <source>
        <dbReference type="ARBA" id="ARBA00012030"/>
    </source>
</evidence>
<dbReference type="Proteomes" id="UP000885847">
    <property type="component" value="Unassembled WGS sequence"/>
</dbReference>
<dbReference type="AlphaFoldDB" id="A0A7C0VCT2"/>
<dbReference type="Pfam" id="PF03167">
    <property type="entry name" value="UDG"/>
    <property type="match status" value="1"/>
</dbReference>
<evidence type="ECO:0000256" key="10">
    <source>
        <dbReference type="ARBA" id="ARBA00023014"/>
    </source>
</evidence>
<gene>
    <name evidence="13" type="ORF">ENF18_05940</name>
</gene>
<protein>
    <recommendedName>
        <fullName evidence="4">Type-4 uracil-DNA glycosylase</fullName>
        <ecNumber evidence="3">3.2.2.27</ecNumber>
    </recommendedName>
</protein>
<dbReference type="EMBL" id="DQWE01000282">
    <property type="protein sequence ID" value="HDI83315.1"/>
    <property type="molecule type" value="Genomic_DNA"/>
</dbReference>
<evidence type="ECO:0000256" key="4">
    <source>
        <dbReference type="ARBA" id="ARBA00019403"/>
    </source>
</evidence>
<organism evidence="13">
    <name type="scientific">candidate division WOR-3 bacterium</name>
    <dbReference type="NCBI Taxonomy" id="2052148"/>
    <lineage>
        <taxon>Bacteria</taxon>
        <taxon>Bacteria division WOR-3</taxon>
    </lineage>
</organism>
<evidence type="ECO:0000313" key="13">
    <source>
        <dbReference type="EMBL" id="HDI83315.1"/>
    </source>
</evidence>
<evidence type="ECO:0000256" key="1">
    <source>
        <dbReference type="ARBA" id="ARBA00001400"/>
    </source>
</evidence>
<dbReference type="InterPro" id="IPR051536">
    <property type="entry name" value="UDG_Type-4/5"/>
</dbReference>
<keyword evidence="10" id="KW-0411">Iron-sulfur</keyword>
<keyword evidence="5" id="KW-0004">4Fe-4S</keyword>
<evidence type="ECO:0000256" key="8">
    <source>
        <dbReference type="ARBA" id="ARBA00022801"/>
    </source>
</evidence>
<dbReference type="SMART" id="SM00986">
    <property type="entry name" value="UDG"/>
    <property type="match status" value="1"/>
</dbReference>
<comment type="catalytic activity">
    <reaction evidence="1">
        <text>Hydrolyzes single-stranded DNA or mismatched double-stranded DNA and polynucleotides, releasing free uracil.</text>
        <dbReference type="EC" id="3.2.2.27"/>
    </reaction>
</comment>
<comment type="caution">
    <text evidence="13">The sequence shown here is derived from an EMBL/GenBank/DDBJ whole genome shotgun (WGS) entry which is preliminary data.</text>
</comment>
<reference evidence="13" key="1">
    <citation type="journal article" date="2020" name="mSystems">
        <title>Genome- and Community-Level Interaction Insights into Carbon Utilization and Element Cycling Functions of Hydrothermarchaeota in Hydrothermal Sediment.</title>
        <authorList>
            <person name="Zhou Z."/>
            <person name="Liu Y."/>
            <person name="Xu W."/>
            <person name="Pan J."/>
            <person name="Luo Z.H."/>
            <person name="Li M."/>
        </authorList>
    </citation>
    <scope>NUCLEOTIDE SEQUENCE [LARGE SCALE GENOMIC DNA]</scope>
    <source>
        <strain evidence="13">HyVt-102</strain>
    </source>
</reference>
<accession>A0A7C0VCT2</accession>
<dbReference type="GO" id="GO:0004844">
    <property type="term" value="F:uracil DNA N-glycosylase activity"/>
    <property type="evidence" value="ECO:0007669"/>
    <property type="project" value="UniProtKB-EC"/>
</dbReference>
<dbReference type="Gene3D" id="3.40.470.10">
    <property type="entry name" value="Uracil-DNA glycosylase-like domain"/>
    <property type="match status" value="1"/>
</dbReference>
<feature type="domain" description="Uracil-DNA glycosylase-like" evidence="12">
    <location>
        <begin position="58"/>
        <end position="204"/>
    </location>
</feature>
<evidence type="ECO:0000256" key="2">
    <source>
        <dbReference type="ARBA" id="ARBA00006521"/>
    </source>
</evidence>
<dbReference type="GO" id="GO:0051539">
    <property type="term" value="F:4 iron, 4 sulfur cluster binding"/>
    <property type="evidence" value="ECO:0007669"/>
    <property type="project" value="UniProtKB-KW"/>
</dbReference>
<dbReference type="SUPFAM" id="SSF52141">
    <property type="entry name" value="Uracil-DNA glycosylase-like"/>
    <property type="match status" value="1"/>
</dbReference>
<comment type="similarity">
    <text evidence="2">Belongs to the uracil-DNA glycosylase (UDG) superfamily. Type 4 (UDGa) family.</text>
</comment>
<keyword evidence="7" id="KW-0227">DNA damage</keyword>
<dbReference type="CDD" id="cd10030">
    <property type="entry name" value="UDG-F4_TTUDGA_SPO1dp_like"/>
    <property type="match status" value="1"/>
</dbReference>
<dbReference type="NCBIfam" id="TIGR00758">
    <property type="entry name" value="UDG_fam4"/>
    <property type="match status" value="1"/>
</dbReference>
<dbReference type="InterPro" id="IPR036895">
    <property type="entry name" value="Uracil-DNA_glycosylase-like_sf"/>
</dbReference>
<proteinExistence type="inferred from homology"/>
<dbReference type="PANTHER" id="PTHR33693:SF1">
    <property type="entry name" value="TYPE-4 URACIL-DNA GLYCOSYLASE"/>
    <property type="match status" value="1"/>
</dbReference>
<dbReference type="InterPro" id="IPR005122">
    <property type="entry name" value="Uracil-DNA_glycosylase-like"/>
</dbReference>
<evidence type="ECO:0000256" key="11">
    <source>
        <dbReference type="ARBA" id="ARBA00023204"/>
    </source>
</evidence>
<dbReference type="GO" id="GO:0006281">
    <property type="term" value="P:DNA repair"/>
    <property type="evidence" value="ECO:0007669"/>
    <property type="project" value="UniProtKB-KW"/>
</dbReference>
<dbReference type="EC" id="3.2.2.27" evidence="3"/>
<keyword evidence="8" id="KW-0378">Hydrolase</keyword>
<keyword evidence="9" id="KW-0408">Iron</keyword>
<dbReference type="PANTHER" id="PTHR33693">
    <property type="entry name" value="TYPE-5 URACIL-DNA GLYCOSYLASE"/>
    <property type="match status" value="1"/>
</dbReference>
<evidence type="ECO:0000256" key="6">
    <source>
        <dbReference type="ARBA" id="ARBA00022723"/>
    </source>
</evidence>
<evidence type="ECO:0000256" key="9">
    <source>
        <dbReference type="ARBA" id="ARBA00023004"/>
    </source>
</evidence>
<keyword evidence="11" id="KW-0234">DNA repair</keyword>
<evidence type="ECO:0000259" key="12">
    <source>
        <dbReference type="SMART" id="SM00986"/>
    </source>
</evidence>
<evidence type="ECO:0000256" key="5">
    <source>
        <dbReference type="ARBA" id="ARBA00022485"/>
    </source>
</evidence>
<dbReference type="SMART" id="SM00987">
    <property type="entry name" value="UreE_C"/>
    <property type="match status" value="1"/>
</dbReference>
<evidence type="ECO:0000256" key="7">
    <source>
        <dbReference type="ARBA" id="ARBA00022763"/>
    </source>
</evidence>
<sequence length="213" mass="24513">MDDYRKGEAVKILKYLKSIGIEEVILREDRKTIYERFVKQIMECKKCPLHKYRLNPVPGSGPINARLMIIGEAPGEKEDRQGLPFVGPSGQKLTLWLKEVGINRENVYITNVVKCRPPHNREPTPEEERACRPYLEFQIDFIKPEVILLLGNVALGFITGERKGITKVRGVPFRYKGITILPTFHPSYILSNPQKEDIVKKDFQTLKEICYGD</sequence>
<dbReference type="GO" id="GO:0046872">
    <property type="term" value="F:metal ion binding"/>
    <property type="evidence" value="ECO:0007669"/>
    <property type="project" value="UniProtKB-KW"/>
</dbReference>
<dbReference type="InterPro" id="IPR005273">
    <property type="entry name" value="Ura-DNA_glyco_family4"/>
</dbReference>